<keyword evidence="5" id="KW-0732">Signal</keyword>
<comment type="subcellular location">
    <subcellularLocation>
        <location evidence="1">Membrane</location>
        <topology evidence="1">Single-pass membrane protein</topology>
    </subcellularLocation>
</comment>
<evidence type="ECO:0000313" key="6">
    <source>
        <dbReference type="EMBL" id="GII92027.1"/>
    </source>
</evidence>
<evidence type="ECO:0000313" key="7">
    <source>
        <dbReference type="Proteomes" id="UP000606172"/>
    </source>
</evidence>
<gene>
    <name evidence="6" type="ORF">Ssi02_22580</name>
</gene>
<dbReference type="PANTHER" id="PTHR30168:SF0">
    <property type="entry name" value="INNER MEMBRANE PROTEIN"/>
    <property type="match status" value="1"/>
</dbReference>
<evidence type="ECO:0008006" key="8">
    <source>
        <dbReference type="Google" id="ProtNLM"/>
    </source>
</evidence>
<organism evidence="6 7">
    <name type="scientific">Sinosporangium siamense</name>
    <dbReference type="NCBI Taxonomy" id="1367973"/>
    <lineage>
        <taxon>Bacteria</taxon>
        <taxon>Bacillati</taxon>
        <taxon>Actinomycetota</taxon>
        <taxon>Actinomycetes</taxon>
        <taxon>Streptosporangiales</taxon>
        <taxon>Streptosporangiaceae</taxon>
        <taxon>Sinosporangium</taxon>
    </lineage>
</organism>
<dbReference type="GO" id="GO:0016020">
    <property type="term" value="C:membrane"/>
    <property type="evidence" value="ECO:0007669"/>
    <property type="project" value="UniProtKB-SubCell"/>
</dbReference>
<sequence>MHMRIPLKSLASGALASLMFAGTAHAGVEAEAKQAASYPRVMTSNAIYKTGPLELKTCEEVPVQADDLEGVRVYLEFLLDCLNESWSKQLAKAGIPFVKPKFQVIPRIGPSACGRFPKGAQAVYCWDKRTMVVLLDKALLAEPYELDLMHVIAHEYGHHVQNLTGILPALSRMGRKASEKVRLGHVRRVELQAECMSGAFIGSVWHSLGRKEFDFKYIVKMAQYGDSLSHGKGKNIAHWLKKGWDAEGPQVCNTFKAPKGLVS</sequence>
<keyword evidence="2" id="KW-0812">Transmembrane</keyword>
<comment type="caution">
    <text evidence="6">The sequence shown here is derived from an EMBL/GenBank/DDBJ whole genome shotgun (WGS) entry which is preliminary data.</text>
</comment>
<evidence type="ECO:0000256" key="1">
    <source>
        <dbReference type="ARBA" id="ARBA00004167"/>
    </source>
</evidence>
<proteinExistence type="predicted"/>
<dbReference type="AlphaFoldDB" id="A0A919V7F4"/>
<evidence type="ECO:0000256" key="5">
    <source>
        <dbReference type="SAM" id="SignalP"/>
    </source>
</evidence>
<dbReference type="InterPro" id="IPR007343">
    <property type="entry name" value="Uncharacterised_pept_Zn_put"/>
</dbReference>
<keyword evidence="7" id="KW-1185">Reference proteome</keyword>
<dbReference type="EMBL" id="BOOW01000013">
    <property type="protein sequence ID" value="GII92027.1"/>
    <property type="molecule type" value="Genomic_DNA"/>
</dbReference>
<dbReference type="Proteomes" id="UP000606172">
    <property type="component" value="Unassembled WGS sequence"/>
</dbReference>
<evidence type="ECO:0000256" key="4">
    <source>
        <dbReference type="ARBA" id="ARBA00023136"/>
    </source>
</evidence>
<feature type="chain" id="PRO_5037479575" description="Metalloprotease" evidence="5">
    <location>
        <begin position="27"/>
        <end position="263"/>
    </location>
</feature>
<accession>A0A919V7F4</accession>
<name>A0A919V7F4_9ACTN</name>
<dbReference type="Pfam" id="PF04228">
    <property type="entry name" value="Zn_peptidase"/>
    <property type="match status" value="1"/>
</dbReference>
<keyword evidence="4" id="KW-0472">Membrane</keyword>
<protein>
    <recommendedName>
        <fullName evidence="8">Metalloprotease</fullName>
    </recommendedName>
</protein>
<evidence type="ECO:0000256" key="2">
    <source>
        <dbReference type="ARBA" id="ARBA00022692"/>
    </source>
</evidence>
<feature type="signal peptide" evidence="5">
    <location>
        <begin position="1"/>
        <end position="26"/>
    </location>
</feature>
<reference evidence="6" key="1">
    <citation type="submission" date="2021-01" db="EMBL/GenBank/DDBJ databases">
        <title>Whole genome shotgun sequence of Sinosporangium siamense NBRC 109515.</title>
        <authorList>
            <person name="Komaki H."/>
            <person name="Tamura T."/>
        </authorList>
    </citation>
    <scope>NUCLEOTIDE SEQUENCE</scope>
    <source>
        <strain evidence="6">NBRC 109515</strain>
    </source>
</reference>
<evidence type="ECO:0000256" key="3">
    <source>
        <dbReference type="ARBA" id="ARBA00022989"/>
    </source>
</evidence>
<dbReference type="PANTHER" id="PTHR30168">
    <property type="entry name" value="PUTATIVE MEMBRANE PROTEIN YPFJ"/>
    <property type="match status" value="1"/>
</dbReference>
<keyword evidence="3" id="KW-1133">Transmembrane helix</keyword>